<dbReference type="PANTHER" id="PTHR33745:SF3">
    <property type="entry name" value="RSBT CO-ANTAGONIST PROTEIN RSBRC"/>
    <property type="match status" value="1"/>
</dbReference>
<accession>A0A5D4KK93</accession>
<gene>
    <name evidence="3" type="ORF">FZC79_00305</name>
</gene>
<proteinExistence type="predicted"/>
<keyword evidence="1" id="KW-0597">Phosphoprotein</keyword>
<dbReference type="InterPro" id="IPR051932">
    <property type="entry name" value="Bact_StressResp_Reg"/>
</dbReference>
<dbReference type="InterPro" id="IPR002645">
    <property type="entry name" value="STAS_dom"/>
</dbReference>
<evidence type="ECO:0000259" key="2">
    <source>
        <dbReference type="PROSITE" id="PS50801"/>
    </source>
</evidence>
<sequence>MHLNKELHKFFLNHTKEMSEEWYQTINKKNSSGIYVTTDQDSIRKLKQQNYEFYLHMANIFLEERDAFFDEFNKWIHRIANDSGHIETPIHYVIREFLRVRDQYFSYINRFAKENDQKIEQQRIDNWKDLIQDVFDYVVLQFVEGTHNASLKQLRAQQEMINELSSPIISISSDTALLPLVGDIDTARAKVILENTLEQCTAKEVDQLFIDLSGVVIIDTMVAHEIFQLIDALNLIGVKTTLSGIRPEIAVTAVQLGIPLDRISIESTLSNSIAKHVGSLSAK</sequence>
<dbReference type="PANTHER" id="PTHR33745">
    <property type="entry name" value="RSBT ANTAGONIST PROTEIN RSBS-RELATED"/>
    <property type="match status" value="1"/>
</dbReference>
<dbReference type="RefSeq" id="WP_148944925.1">
    <property type="nucleotide sequence ID" value="NZ_JBNIKK010000011.1"/>
</dbReference>
<dbReference type="Proteomes" id="UP000323317">
    <property type="component" value="Unassembled WGS sequence"/>
</dbReference>
<evidence type="ECO:0000313" key="3">
    <source>
        <dbReference type="EMBL" id="TYR77300.1"/>
    </source>
</evidence>
<dbReference type="PROSITE" id="PS50801">
    <property type="entry name" value="STAS"/>
    <property type="match status" value="1"/>
</dbReference>
<dbReference type="EMBL" id="VTEH01000001">
    <property type="protein sequence ID" value="TYR77300.1"/>
    <property type="molecule type" value="Genomic_DNA"/>
</dbReference>
<dbReference type="Gene3D" id="3.30.750.24">
    <property type="entry name" value="STAS domain"/>
    <property type="match status" value="1"/>
</dbReference>
<dbReference type="SUPFAM" id="SSF52091">
    <property type="entry name" value="SpoIIaa-like"/>
    <property type="match status" value="1"/>
</dbReference>
<organism evidence="3 4">
    <name type="scientific">Rossellomorea vietnamensis</name>
    <dbReference type="NCBI Taxonomy" id="218284"/>
    <lineage>
        <taxon>Bacteria</taxon>
        <taxon>Bacillati</taxon>
        <taxon>Bacillota</taxon>
        <taxon>Bacilli</taxon>
        <taxon>Bacillales</taxon>
        <taxon>Bacillaceae</taxon>
        <taxon>Rossellomorea</taxon>
    </lineage>
</organism>
<dbReference type="CDD" id="cd07041">
    <property type="entry name" value="STAS_RsbR_RsbS_like"/>
    <property type="match status" value="1"/>
</dbReference>
<dbReference type="AlphaFoldDB" id="A0A5D4KK93"/>
<evidence type="ECO:0000256" key="1">
    <source>
        <dbReference type="ARBA" id="ARBA00022553"/>
    </source>
</evidence>
<protein>
    <submittedName>
        <fullName evidence="3">STAS domain-containing protein</fullName>
    </submittedName>
</protein>
<feature type="domain" description="STAS" evidence="2">
    <location>
        <begin position="165"/>
        <end position="276"/>
    </location>
</feature>
<name>A0A5D4KK93_9BACI</name>
<evidence type="ECO:0000313" key="4">
    <source>
        <dbReference type="Proteomes" id="UP000323317"/>
    </source>
</evidence>
<dbReference type="InterPro" id="IPR036513">
    <property type="entry name" value="STAS_dom_sf"/>
</dbReference>
<comment type="caution">
    <text evidence="3">The sequence shown here is derived from an EMBL/GenBank/DDBJ whole genome shotgun (WGS) entry which is preliminary data.</text>
</comment>
<dbReference type="Pfam" id="PF01740">
    <property type="entry name" value="STAS"/>
    <property type="match status" value="1"/>
</dbReference>
<reference evidence="3 4" key="1">
    <citation type="submission" date="2019-08" db="EMBL/GenBank/DDBJ databases">
        <title>Bacillus genomes from the desert of Cuatro Cienegas, Coahuila.</title>
        <authorList>
            <person name="Olmedo-Alvarez G."/>
        </authorList>
    </citation>
    <scope>NUCLEOTIDE SEQUENCE [LARGE SCALE GENOMIC DNA]</scope>
    <source>
        <strain evidence="3 4">CH40_1T</strain>
    </source>
</reference>